<evidence type="ECO:0000313" key="2">
    <source>
        <dbReference type="EMBL" id="SHK82865.1"/>
    </source>
</evidence>
<evidence type="ECO:0000313" key="1">
    <source>
        <dbReference type="EMBL" id="EFW91912.1"/>
    </source>
</evidence>
<reference evidence="2" key="2">
    <citation type="submission" date="2016-11" db="EMBL/GenBank/DDBJ databases">
        <authorList>
            <person name="Jaros S."/>
            <person name="Januszkiewicz K."/>
            <person name="Wedrychowicz H."/>
        </authorList>
    </citation>
    <scope>NUCLEOTIDE SEQUENCE [LARGE SCALE GENOMIC DNA]</scope>
    <source>
        <strain evidence="2">DX253</strain>
    </source>
</reference>
<dbReference type="InterPro" id="IPR014845">
    <property type="entry name" value="GYD/TTHA1554"/>
</dbReference>
<dbReference type="eggNOG" id="arCOG01119">
    <property type="taxonomic scope" value="Archaea"/>
</dbReference>
<gene>
    <name evidence="2" type="ORF">SAMN05444342_2313</name>
    <name evidence="1" type="ORF">ZOD2009_10555</name>
</gene>
<reference evidence="4" key="3">
    <citation type="submission" date="2016-11" db="EMBL/GenBank/DDBJ databases">
        <authorList>
            <person name="Varghese N."/>
            <person name="Submissions S."/>
        </authorList>
    </citation>
    <scope>NUCLEOTIDE SEQUENCE [LARGE SCALE GENOMIC DNA]</scope>
    <source>
        <strain evidence="4">DX253</strain>
    </source>
</reference>
<dbReference type="Proteomes" id="UP000184203">
    <property type="component" value="Unassembled WGS sequence"/>
</dbReference>
<dbReference type="RefSeq" id="WP_007979536.1">
    <property type="nucleotide sequence ID" value="NZ_AEMG01000009.1"/>
</dbReference>
<reference evidence="1 3" key="1">
    <citation type="journal article" date="2014" name="ISME J.">
        <title>Trehalose/2-sulfotrehalose biosynthesis and glycine-betaine uptake are widely spread mechanisms for osmoadaptation in the Halobacteriales.</title>
        <authorList>
            <person name="Youssef N.H."/>
            <person name="Savage-Ashlock K.N."/>
            <person name="McCully A.L."/>
            <person name="Luedtke B."/>
            <person name="Shaw E.I."/>
            <person name="Hoff W.D."/>
            <person name="Elshahed M.S."/>
        </authorList>
    </citation>
    <scope>NUCLEOTIDE SEQUENCE [LARGE SCALE GENOMIC DNA]</scope>
    <source>
        <strain evidence="1 3">DX253</strain>
    </source>
</reference>
<dbReference type="EMBL" id="AEMG01000009">
    <property type="protein sequence ID" value="EFW91912.1"/>
    <property type="molecule type" value="Genomic_DNA"/>
</dbReference>
<dbReference type="Pfam" id="PF08734">
    <property type="entry name" value="GYD"/>
    <property type="match status" value="1"/>
</dbReference>
<evidence type="ECO:0000313" key="4">
    <source>
        <dbReference type="Proteomes" id="UP000184203"/>
    </source>
</evidence>
<name>E7QTI3_HALPU</name>
<dbReference type="STRING" id="797209.GCA_000376445_02685"/>
<dbReference type="AlphaFoldDB" id="E7QTI3"/>
<dbReference type="PATRIC" id="fig|797209.4.peg.2073"/>
<proteinExistence type="predicted"/>
<dbReference type="OrthoDB" id="35699at2157"/>
<organism evidence="1 3">
    <name type="scientific">Haladaptatus paucihalophilus DX253</name>
    <dbReference type="NCBI Taxonomy" id="797209"/>
    <lineage>
        <taxon>Archaea</taxon>
        <taxon>Methanobacteriati</taxon>
        <taxon>Methanobacteriota</taxon>
        <taxon>Stenosarchaea group</taxon>
        <taxon>Halobacteria</taxon>
        <taxon>Halobacteriales</taxon>
        <taxon>Haladaptataceae</taxon>
        <taxon>Haladaptatus</taxon>
    </lineage>
</organism>
<dbReference type="EMBL" id="FRAN01000003">
    <property type="protein sequence ID" value="SHK82865.1"/>
    <property type="molecule type" value="Genomic_DNA"/>
</dbReference>
<keyword evidence="4" id="KW-1185">Reference proteome</keyword>
<dbReference type="Proteomes" id="UP000003751">
    <property type="component" value="Unassembled WGS sequence"/>
</dbReference>
<evidence type="ECO:0000313" key="3">
    <source>
        <dbReference type="Proteomes" id="UP000003751"/>
    </source>
</evidence>
<sequence>MSTYASLVTVERDYQNVQELASIWGDVRNELETHSATLESTYAILGEYDFLLVIDAEDRDAAYQASLCIERYGLDMQTMEIIPMEDFATLVDDL</sequence>
<protein>
    <submittedName>
        <fullName evidence="2">GYD domain-containing protein</fullName>
    </submittedName>
</protein>
<accession>E7QTI3</accession>